<dbReference type="InterPro" id="IPR025979">
    <property type="entry name" value="ChrR-like_cupin_dom"/>
</dbReference>
<proteinExistence type="predicted"/>
<comment type="caution">
    <text evidence="2">The sequence shown here is derived from an EMBL/GenBank/DDBJ whole genome shotgun (WGS) entry which is preliminary data.</text>
</comment>
<dbReference type="Proteomes" id="UP001230156">
    <property type="component" value="Unassembled WGS sequence"/>
</dbReference>
<reference evidence="3" key="1">
    <citation type="submission" date="2023-08" db="EMBL/GenBank/DDBJ databases">
        <title>Rhodospirillaceae gen. nov., a novel taxon isolated from the Yangtze River Yuezi River estuary sludge.</title>
        <authorList>
            <person name="Ruan L."/>
        </authorList>
    </citation>
    <scope>NUCLEOTIDE SEQUENCE [LARGE SCALE GENOMIC DNA]</scope>
    <source>
        <strain evidence="3">R-7</strain>
    </source>
</reference>
<dbReference type="SUPFAM" id="SSF51182">
    <property type="entry name" value="RmlC-like cupins"/>
    <property type="match status" value="1"/>
</dbReference>
<protein>
    <submittedName>
        <fullName evidence="2">Cupin domain-containing protein</fullName>
    </submittedName>
</protein>
<evidence type="ECO:0000313" key="2">
    <source>
        <dbReference type="EMBL" id="MDQ7251343.1"/>
    </source>
</evidence>
<dbReference type="RefSeq" id="WP_379961620.1">
    <property type="nucleotide sequence ID" value="NZ_JAUYVI010000010.1"/>
</dbReference>
<dbReference type="InterPro" id="IPR011051">
    <property type="entry name" value="RmlC_Cupin_sf"/>
</dbReference>
<keyword evidence="3" id="KW-1185">Reference proteome</keyword>
<organism evidence="2 3">
    <name type="scientific">Dongia sedimenti</name>
    <dbReference type="NCBI Taxonomy" id="3064282"/>
    <lineage>
        <taxon>Bacteria</taxon>
        <taxon>Pseudomonadati</taxon>
        <taxon>Pseudomonadota</taxon>
        <taxon>Alphaproteobacteria</taxon>
        <taxon>Rhodospirillales</taxon>
        <taxon>Dongiaceae</taxon>
        <taxon>Dongia</taxon>
    </lineage>
</organism>
<feature type="domain" description="ChrR-like cupin" evidence="1">
    <location>
        <begin position="26"/>
        <end position="112"/>
    </location>
</feature>
<name>A0ABU0YUE4_9PROT</name>
<gene>
    <name evidence="2" type="ORF">Q8A70_26900</name>
</gene>
<evidence type="ECO:0000259" key="1">
    <source>
        <dbReference type="Pfam" id="PF12973"/>
    </source>
</evidence>
<sequence>MQRPIGIPTVIKTDPSRFEPYTLDGPDYPGLRWLPITFDPKTSRGSYYFQMLPGAVTKPHAHPNYEEFYVIEGEAIESDGTVLKAGDFVSFQPGSFHNTRTETGCLLIVFEWI</sequence>
<evidence type="ECO:0000313" key="3">
    <source>
        <dbReference type="Proteomes" id="UP001230156"/>
    </source>
</evidence>
<dbReference type="EMBL" id="JAUYVI010000010">
    <property type="protein sequence ID" value="MDQ7251343.1"/>
    <property type="molecule type" value="Genomic_DNA"/>
</dbReference>
<accession>A0ABU0YUE4</accession>
<dbReference type="Pfam" id="PF12973">
    <property type="entry name" value="Cupin_7"/>
    <property type="match status" value="1"/>
</dbReference>
<dbReference type="InterPro" id="IPR014710">
    <property type="entry name" value="RmlC-like_jellyroll"/>
</dbReference>
<dbReference type="Gene3D" id="2.60.120.10">
    <property type="entry name" value="Jelly Rolls"/>
    <property type="match status" value="1"/>
</dbReference>